<feature type="compositionally biased region" description="Low complexity" evidence="1">
    <location>
        <begin position="847"/>
        <end position="858"/>
    </location>
</feature>
<organism evidence="3 4">
    <name type="scientific">Candidatus Amesbacteria bacterium GW2011_GWB1_48_13</name>
    <dbReference type="NCBI Taxonomy" id="1618362"/>
    <lineage>
        <taxon>Bacteria</taxon>
        <taxon>Candidatus Amesiibacteriota</taxon>
    </lineage>
</organism>
<evidence type="ECO:0000259" key="2">
    <source>
        <dbReference type="PROSITE" id="PS50853"/>
    </source>
</evidence>
<dbReference type="PROSITE" id="PS50853">
    <property type="entry name" value="FN3"/>
    <property type="match status" value="1"/>
</dbReference>
<sequence length="1036" mass="108283">MSPSTTTTGVSGTTVFTATVTDVTGGTVSAVNFTSSDTGVVTVSPASDAASPYLTTATAQALGSETITAQAIIGGIARCSDVAIYNVAAPTPTPTPVCAPINAPAQVNVEDVVNNIRVTWTDSSANETGFNVYRRGPSDPDFVLQTASPLPANTTVWNDPNEICGVNYLYGVRAMLSTAPPSCPSESAMTTGSGVCSVIMPWFQAREGDLTAATQNVGTGLPPGAPPPYMMEDGSSGLPGMVFGRGLYSIADYSTSSKGWILNLATPLESLVRRPENQFSVMKEKIFSRTSVYNITAATLGAAELNSAIDAAVTGSNKITVGGITQGGISPTPTPVPAGLITDLSVNDSDNRADWSIQANIQGSSNMYGDRTYNIGSLPASLAGLDWIRTADDSKNYSSSPVVYFKVTQNATVYVAHDDRVTDKPTWLLTWTDTGMDLVNTEPVTFSIYSKTYSAGSAVSLGTNGVASTASMYTIIVRNNTVPTSTPSRTPTPQPSSPTPTINPSSSTIKIVHHGAVTLAGGSASVNVNFPAVIMNRSYLTFTTRYSGTNASCEVISGQVSSTTQATFSRLTACAGESVDIQWSVAEFLGGVNVYRGSTTITSTAQSITIPSVNTSRAFPLISWRNDQAGYTGKSFFKGKITGSTTLQLEVGSATQTAVVEWQVVEMADAEVYTGDAAMTDTTSSYSVVLGTPIVQSRSFLLFSQTGTTGVSANIGQKMVQGKITGTSGLSFTRDQTGMTVNITWYLVQLPAGSLVQTGELAFAAETTKQIGAAQGLTAVIPSRSLAFNAGWLYSGGRTPYSSSANPGVVLAASEIINGGTDLSFTRNNTASSATIQWFLVQFPGQTPTSTPTSIPSPTRTPTPLPSPTPQPTPVVGAVDIAVVYRSGDLTLSEETNIGDRKTIIVTDGNVNINGNLNLNDDNGFLLVLAGGNITVSPGVGEATYRNISVSGGYNSPQLEGIFYAQGTFNTGTVGITGTDIQLRTDGTVIGMEGVTLGRNVAGIYSAEYFNFRPEMTYLVHKLGLRKKVTQELTNP</sequence>
<feature type="region of interest" description="Disordered" evidence="1">
    <location>
        <begin position="481"/>
        <end position="505"/>
    </location>
</feature>
<reference evidence="3 4" key="1">
    <citation type="journal article" date="2015" name="Nature">
        <title>rRNA introns, odd ribosomes, and small enigmatic genomes across a large radiation of phyla.</title>
        <authorList>
            <person name="Brown C.T."/>
            <person name="Hug L.A."/>
            <person name="Thomas B.C."/>
            <person name="Sharon I."/>
            <person name="Castelle C.J."/>
            <person name="Singh A."/>
            <person name="Wilkins M.J."/>
            <person name="Williams K.H."/>
            <person name="Banfield J.F."/>
        </authorList>
    </citation>
    <scope>NUCLEOTIDE SEQUENCE [LARGE SCALE GENOMIC DNA]</scope>
</reference>
<dbReference type="EMBL" id="LCPK01000046">
    <property type="protein sequence ID" value="KKU95655.1"/>
    <property type="molecule type" value="Genomic_DNA"/>
</dbReference>
<dbReference type="InterPro" id="IPR003961">
    <property type="entry name" value="FN3_dom"/>
</dbReference>
<feature type="region of interest" description="Disordered" evidence="1">
    <location>
        <begin position="847"/>
        <end position="873"/>
    </location>
</feature>
<dbReference type="SUPFAM" id="SSF49265">
    <property type="entry name" value="Fibronectin type III"/>
    <property type="match status" value="1"/>
</dbReference>
<name>A0A0G1XMW2_9BACT</name>
<feature type="compositionally biased region" description="Pro residues" evidence="1">
    <location>
        <begin position="859"/>
        <end position="873"/>
    </location>
</feature>
<dbReference type="InterPro" id="IPR036116">
    <property type="entry name" value="FN3_sf"/>
</dbReference>
<proteinExistence type="predicted"/>
<feature type="domain" description="Fibronectin type-III" evidence="2">
    <location>
        <begin position="103"/>
        <end position="196"/>
    </location>
</feature>
<accession>A0A0G1XMW2</accession>
<dbReference type="Gene3D" id="2.60.40.10">
    <property type="entry name" value="Immunoglobulins"/>
    <property type="match status" value="1"/>
</dbReference>
<comment type="caution">
    <text evidence="3">The sequence shown here is derived from an EMBL/GenBank/DDBJ whole genome shotgun (WGS) entry which is preliminary data.</text>
</comment>
<gene>
    <name evidence="3" type="ORF">UY28_C0046G0002</name>
</gene>
<dbReference type="AlphaFoldDB" id="A0A0G1XMW2"/>
<protein>
    <submittedName>
        <fullName evidence="3">Cellulosome protein dockerin type I</fullName>
    </submittedName>
</protein>
<evidence type="ECO:0000256" key="1">
    <source>
        <dbReference type="SAM" id="MobiDB-lite"/>
    </source>
</evidence>
<dbReference type="InterPro" id="IPR013783">
    <property type="entry name" value="Ig-like_fold"/>
</dbReference>
<evidence type="ECO:0000313" key="3">
    <source>
        <dbReference type="EMBL" id="KKU95655.1"/>
    </source>
</evidence>
<evidence type="ECO:0000313" key="4">
    <source>
        <dbReference type="Proteomes" id="UP000034694"/>
    </source>
</evidence>
<dbReference type="Proteomes" id="UP000034694">
    <property type="component" value="Unassembled WGS sequence"/>
</dbReference>